<evidence type="ECO:0000313" key="2">
    <source>
        <dbReference type="EMBL" id="MDO3380910.1"/>
    </source>
</evidence>
<dbReference type="Proteomes" id="UP001168380">
    <property type="component" value="Unassembled WGS sequence"/>
</dbReference>
<feature type="chain" id="PRO_5047256988" evidence="1">
    <location>
        <begin position="24"/>
        <end position="286"/>
    </location>
</feature>
<protein>
    <submittedName>
        <fullName evidence="2">Uncharacterized protein</fullName>
    </submittedName>
</protein>
<keyword evidence="3" id="KW-1185">Reference proteome</keyword>
<evidence type="ECO:0000313" key="3">
    <source>
        <dbReference type="Proteomes" id="UP001168380"/>
    </source>
</evidence>
<accession>A0ABT8TAH9</accession>
<keyword evidence="1" id="KW-0732">Signal</keyword>
<sequence>MKYLSVKLIYLLFIYFAADALCAVEKEDPHYKERAQFYKWFLLFERPNLVKEDEYIRSITSEDVVLDIYGNRSRGREGVHALLNHVRNWNNSHHIKKIDTIKTTGELNLLSADVLYQNVFPSGARNNILIRYKVGFEYSDPHTPVFNTIQLSEIKKQEGGGYVDAYNTNVAYSIVYAWLAMLSGETPVKQFSSEYMEDKFRCSSLSSATEDDSLCLSAYHFNPKMYEIESVTITENVGKAIGFRVVFQPNDKNKKLTSLATDWSLTVLDEGDYKVSSIKFLSTNTQ</sequence>
<organism evidence="2 3">
    <name type="scientific">Gilvimarinus algae</name>
    <dbReference type="NCBI Taxonomy" id="3058037"/>
    <lineage>
        <taxon>Bacteria</taxon>
        <taxon>Pseudomonadati</taxon>
        <taxon>Pseudomonadota</taxon>
        <taxon>Gammaproteobacteria</taxon>
        <taxon>Cellvibrionales</taxon>
        <taxon>Cellvibrionaceae</taxon>
        <taxon>Gilvimarinus</taxon>
    </lineage>
</organism>
<feature type="signal peptide" evidence="1">
    <location>
        <begin position="1"/>
        <end position="23"/>
    </location>
</feature>
<dbReference type="RefSeq" id="WP_302711033.1">
    <property type="nucleotide sequence ID" value="NZ_JAULRT010000032.1"/>
</dbReference>
<name>A0ABT8TAH9_9GAMM</name>
<comment type="caution">
    <text evidence="2">The sequence shown here is derived from an EMBL/GenBank/DDBJ whole genome shotgun (WGS) entry which is preliminary data.</text>
</comment>
<reference evidence="2" key="1">
    <citation type="submission" date="2023-07" db="EMBL/GenBank/DDBJ databases">
        <title>Gilvimarinus algae sp. nov., isolated from the surface of Kelp.</title>
        <authorList>
            <person name="Sun Y.Y."/>
            <person name="Gong Y."/>
            <person name="Du Z.J."/>
        </authorList>
    </citation>
    <scope>NUCLEOTIDE SEQUENCE</scope>
    <source>
        <strain evidence="2">SDUM040014</strain>
    </source>
</reference>
<proteinExistence type="predicted"/>
<gene>
    <name evidence="2" type="ORF">QWI16_01915</name>
</gene>
<evidence type="ECO:0000256" key="1">
    <source>
        <dbReference type="SAM" id="SignalP"/>
    </source>
</evidence>
<dbReference type="EMBL" id="JAULRT010000032">
    <property type="protein sequence ID" value="MDO3380910.1"/>
    <property type="molecule type" value="Genomic_DNA"/>
</dbReference>